<dbReference type="PANTHER" id="PTHR30537:SF5">
    <property type="entry name" value="HTH-TYPE TRANSCRIPTIONAL ACTIVATOR TTDR-RELATED"/>
    <property type="match status" value="1"/>
</dbReference>
<dbReference type="STRING" id="448385.sce8348"/>
<evidence type="ECO:0000313" key="6">
    <source>
        <dbReference type="EMBL" id="CAN98518.1"/>
    </source>
</evidence>
<dbReference type="Pfam" id="PF00126">
    <property type="entry name" value="HTH_1"/>
    <property type="match status" value="1"/>
</dbReference>
<dbReference type="PANTHER" id="PTHR30537">
    <property type="entry name" value="HTH-TYPE TRANSCRIPTIONAL REGULATOR"/>
    <property type="match status" value="1"/>
</dbReference>
<organism evidence="6 7">
    <name type="scientific">Sorangium cellulosum (strain So ce56)</name>
    <name type="common">Polyangium cellulosum (strain So ce56)</name>
    <dbReference type="NCBI Taxonomy" id="448385"/>
    <lineage>
        <taxon>Bacteria</taxon>
        <taxon>Pseudomonadati</taxon>
        <taxon>Myxococcota</taxon>
        <taxon>Polyangia</taxon>
        <taxon>Polyangiales</taxon>
        <taxon>Polyangiaceae</taxon>
        <taxon>Sorangium</taxon>
    </lineage>
</organism>
<dbReference type="InterPro" id="IPR000847">
    <property type="entry name" value="LysR_HTH_N"/>
</dbReference>
<dbReference type="InterPro" id="IPR058163">
    <property type="entry name" value="LysR-type_TF_proteobact-type"/>
</dbReference>
<dbReference type="CDD" id="cd08422">
    <property type="entry name" value="PBP2_CrgA_like"/>
    <property type="match status" value="1"/>
</dbReference>
<keyword evidence="3" id="KW-0238">DNA-binding</keyword>
<dbReference type="InterPro" id="IPR005119">
    <property type="entry name" value="LysR_subst-bd"/>
</dbReference>
<name>A9FTD5_SORC5</name>
<protein>
    <submittedName>
        <fullName evidence="6">Transcriptional regulator, LysR family</fullName>
    </submittedName>
</protein>
<dbReference type="SUPFAM" id="SSF53850">
    <property type="entry name" value="Periplasmic binding protein-like II"/>
    <property type="match status" value="1"/>
</dbReference>
<dbReference type="PROSITE" id="PS50931">
    <property type="entry name" value="HTH_LYSR"/>
    <property type="match status" value="1"/>
</dbReference>
<evidence type="ECO:0000259" key="5">
    <source>
        <dbReference type="PROSITE" id="PS50931"/>
    </source>
</evidence>
<keyword evidence="7" id="KW-1185">Reference proteome</keyword>
<dbReference type="Gene3D" id="1.10.10.10">
    <property type="entry name" value="Winged helix-like DNA-binding domain superfamily/Winged helix DNA-binding domain"/>
    <property type="match status" value="1"/>
</dbReference>
<gene>
    <name evidence="6" type="ordered locus">sce8348</name>
</gene>
<keyword evidence="2" id="KW-0805">Transcription regulation</keyword>
<evidence type="ECO:0000256" key="2">
    <source>
        <dbReference type="ARBA" id="ARBA00023015"/>
    </source>
</evidence>
<dbReference type="InterPro" id="IPR036388">
    <property type="entry name" value="WH-like_DNA-bd_sf"/>
</dbReference>
<dbReference type="Proteomes" id="UP000002139">
    <property type="component" value="Chromosome"/>
</dbReference>
<sequence length="343" mass="37264">MRRWPPPRCACTSSASACEPPGAVLAQFARFALIVPSMDPRLPNVALDEIVLFTRVVQGGSFTAAATAVGMPKSTVSRKISDLESRVGARLLQRTTRTLSLTDVGRVYYEHCVRIVAALEEAELAVSQLQSTPRGLLRVTAPLAFSVLGPIVAEYLRLFPDVQVDLVCTDRRVDVVEERFDLALRAGATPDTSLVARRLGAVRRRLVAAPEVKRALGEPNDIAELADHPCIVFAPEGSSWELRSGPKIAEITVHPRLVVNDYEMLRSVARAGFGVALLPEYLCAEDLAAGRLMPVLASWSAPEVPVFALYPSTRHLSPKVVTLLDLLRQRLVLSTTPSVVASM</sequence>
<keyword evidence="4" id="KW-0804">Transcription</keyword>
<dbReference type="eggNOG" id="COG0583">
    <property type="taxonomic scope" value="Bacteria"/>
</dbReference>
<feature type="domain" description="HTH lysR-type" evidence="5">
    <location>
        <begin position="45"/>
        <end position="102"/>
    </location>
</feature>
<dbReference type="HOGENOM" id="CLU_039613_16_2_7"/>
<dbReference type="Gene3D" id="3.40.190.290">
    <property type="match status" value="1"/>
</dbReference>
<dbReference type="InterPro" id="IPR036390">
    <property type="entry name" value="WH_DNA-bd_sf"/>
</dbReference>
<dbReference type="GO" id="GO:0006351">
    <property type="term" value="P:DNA-templated transcription"/>
    <property type="evidence" value="ECO:0007669"/>
    <property type="project" value="TreeGrafter"/>
</dbReference>
<evidence type="ECO:0000313" key="7">
    <source>
        <dbReference type="Proteomes" id="UP000002139"/>
    </source>
</evidence>
<dbReference type="GO" id="GO:0043565">
    <property type="term" value="F:sequence-specific DNA binding"/>
    <property type="evidence" value="ECO:0007669"/>
    <property type="project" value="TreeGrafter"/>
</dbReference>
<evidence type="ECO:0000256" key="4">
    <source>
        <dbReference type="ARBA" id="ARBA00023163"/>
    </source>
</evidence>
<dbReference type="FunFam" id="1.10.10.10:FF:000001">
    <property type="entry name" value="LysR family transcriptional regulator"/>
    <property type="match status" value="1"/>
</dbReference>
<accession>A9FTD5</accession>
<evidence type="ECO:0000256" key="1">
    <source>
        <dbReference type="ARBA" id="ARBA00009437"/>
    </source>
</evidence>
<dbReference type="GO" id="GO:0003700">
    <property type="term" value="F:DNA-binding transcription factor activity"/>
    <property type="evidence" value="ECO:0007669"/>
    <property type="project" value="InterPro"/>
</dbReference>
<evidence type="ECO:0000256" key="3">
    <source>
        <dbReference type="ARBA" id="ARBA00023125"/>
    </source>
</evidence>
<dbReference type="SUPFAM" id="SSF46785">
    <property type="entry name" value="Winged helix' DNA-binding domain"/>
    <property type="match status" value="1"/>
</dbReference>
<dbReference type="AlphaFoldDB" id="A9FTD5"/>
<dbReference type="EMBL" id="AM746676">
    <property type="protein sequence ID" value="CAN98518.1"/>
    <property type="molecule type" value="Genomic_DNA"/>
</dbReference>
<proteinExistence type="inferred from homology"/>
<comment type="similarity">
    <text evidence="1">Belongs to the LysR transcriptional regulatory family.</text>
</comment>
<dbReference type="KEGG" id="scl:sce8348"/>
<reference evidence="6 7" key="1">
    <citation type="journal article" date="2007" name="Nat. Biotechnol.">
        <title>Complete genome sequence of the myxobacterium Sorangium cellulosum.</title>
        <authorList>
            <person name="Schneiker S."/>
            <person name="Perlova O."/>
            <person name="Kaiser O."/>
            <person name="Gerth K."/>
            <person name="Alici A."/>
            <person name="Altmeyer M.O."/>
            <person name="Bartels D."/>
            <person name="Bekel T."/>
            <person name="Beyer S."/>
            <person name="Bode E."/>
            <person name="Bode H.B."/>
            <person name="Bolten C.J."/>
            <person name="Choudhuri J.V."/>
            <person name="Doss S."/>
            <person name="Elnakady Y.A."/>
            <person name="Frank B."/>
            <person name="Gaigalat L."/>
            <person name="Goesmann A."/>
            <person name="Groeger C."/>
            <person name="Gross F."/>
            <person name="Jelsbak L."/>
            <person name="Jelsbak L."/>
            <person name="Kalinowski J."/>
            <person name="Kegler C."/>
            <person name="Knauber T."/>
            <person name="Konietzny S."/>
            <person name="Kopp M."/>
            <person name="Krause L."/>
            <person name="Krug D."/>
            <person name="Linke B."/>
            <person name="Mahmud T."/>
            <person name="Martinez-Arias R."/>
            <person name="McHardy A.C."/>
            <person name="Merai M."/>
            <person name="Meyer F."/>
            <person name="Mormann S."/>
            <person name="Munoz-Dorado J."/>
            <person name="Perez J."/>
            <person name="Pradella S."/>
            <person name="Rachid S."/>
            <person name="Raddatz G."/>
            <person name="Rosenau F."/>
            <person name="Rueckert C."/>
            <person name="Sasse F."/>
            <person name="Scharfe M."/>
            <person name="Schuster S.C."/>
            <person name="Suen G."/>
            <person name="Treuner-Lange A."/>
            <person name="Velicer G.J."/>
            <person name="Vorholter F.-J."/>
            <person name="Weissman K.J."/>
            <person name="Welch R.D."/>
            <person name="Wenzel S.C."/>
            <person name="Whitworth D.E."/>
            <person name="Wilhelm S."/>
            <person name="Wittmann C."/>
            <person name="Bloecker H."/>
            <person name="Puehler A."/>
            <person name="Mueller R."/>
        </authorList>
    </citation>
    <scope>NUCLEOTIDE SEQUENCE [LARGE SCALE GENOMIC DNA]</scope>
    <source>
        <strain evidence="7">So ce56</strain>
    </source>
</reference>
<dbReference type="BioCyc" id="SCEL448385:SCE_RS42775-MONOMER"/>
<dbReference type="Pfam" id="PF03466">
    <property type="entry name" value="LysR_substrate"/>
    <property type="match status" value="1"/>
</dbReference>